<protein>
    <recommendedName>
        <fullName evidence="3">HAD family hydrolase</fullName>
    </recommendedName>
</protein>
<proteinExistence type="predicted"/>
<dbReference type="Gene3D" id="3.40.50.1000">
    <property type="entry name" value="HAD superfamily/HAD-like"/>
    <property type="match status" value="1"/>
</dbReference>
<dbReference type="InterPro" id="IPR036412">
    <property type="entry name" value="HAD-like_sf"/>
</dbReference>
<evidence type="ECO:0000313" key="1">
    <source>
        <dbReference type="EMBL" id="PRW56992.1"/>
    </source>
</evidence>
<dbReference type="InterPro" id="IPR023214">
    <property type="entry name" value="HAD_sf"/>
</dbReference>
<accession>A0A2P6TSE9</accession>
<dbReference type="Proteomes" id="UP000239899">
    <property type="component" value="Unassembled WGS sequence"/>
</dbReference>
<name>A0A2P6TSE9_CHLSO</name>
<evidence type="ECO:0000313" key="2">
    <source>
        <dbReference type="Proteomes" id="UP000239899"/>
    </source>
</evidence>
<dbReference type="OrthoDB" id="417952at2759"/>
<dbReference type="AlphaFoldDB" id="A0A2P6TSE9"/>
<comment type="caution">
    <text evidence="1">The sequence shown here is derived from an EMBL/GenBank/DDBJ whole genome shotgun (WGS) entry which is preliminary data.</text>
</comment>
<gene>
    <name evidence="1" type="ORF">C2E21_4196</name>
</gene>
<keyword evidence="2" id="KW-1185">Reference proteome</keyword>
<organism evidence="1 2">
    <name type="scientific">Chlorella sorokiniana</name>
    <name type="common">Freshwater green alga</name>
    <dbReference type="NCBI Taxonomy" id="3076"/>
    <lineage>
        <taxon>Eukaryota</taxon>
        <taxon>Viridiplantae</taxon>
        <taxon>Chlorophyta</taxon>
        <taxon>core chlorophytes</taxon>
        <taxon>Trebouxiophyceae</taxon>
        <taxon>Chlorellales</taxon>
        <taxon>Chlorellaceae</taxon>
        <taxon>Chlorella clade</taxon>
        <taxon>Chlorella</taxon>
    </lineage>
</organism>
<reference evidence="1 2" key="1">
    <citation type="journal article" date="2018" name="Plant J.">
        <title>Genome sequences of Chlorella sorokiniana UTEX 1602 and Micractinium conductrix SAG 241.80: implications to maltose excretion by a green alga.</title>
        <authorList>
            <person name="Arriola M.B."/>
            <person name="Velmurugan N."/>
            <person name="Zhang Y."/>
            <person name="Plunkett M.H."/>
            <person name="Hondzo H."/>
            <person name="Barney B.M."/>
        </authorList>
    </citation>
    <scope>NUCLEOTIDE SEQUENCE [LARGE SCALE GENOMIC DNA]</scope>
    <source>
        <strain evidence="2">UTEX 1602</strain>
    </source>
</reference>
<evidence type="ECO:0008006" key="3">
    <source>
        <dbReference type="Google" id="ProtNLM"/>
    </source>
</evidence>
<dbReference type="SUPFAM" id="SSF56784">
    <property type="entry name" value="HAD-like"/>
    <property type="match status" value="1"/>
</dbReference>
<dbReference type="EMBL" id="LHPG02000007">
    <property type="protein sequence ID" value="PRW56992.1"/>
    <property type="molecule type" value="Genomic_DNA"/>
</dbReference>
<sequence>MRIVRPVVETGYENIVQIRCLLEGVTPQEMLQTWHDMLPTYMQRWGLDRGELVDLFGSTRDEWMAADLDGWLAPNRIYPGVAQAMQALMQQHEVYIVTTKQARFTEAILRQMAGIHFPMDRIFSQTVSGRPKSEVLEMLAERHPEAGSYHFVEDKLSTLEKVAQVPSLQQYQLYLVDWGYNTEPERQRAAAHGRIAVIDADEFGRLAGVAPARV</sequence>